<protein>
    <submittedName>
        <fullName evidence="2">Uncharacterized protein</fullName>
    </submittedName>
</protein>
<keyword evidence="1" id="KW-0472">Membrane</keyword>
<dbReference type="AlphaFoldDB" id="F4C6W8"/>
<keyword evidence="1" id="KW-0812">Transmembrane</keyword>
<evidence type="ECO:0000256" key="1">
    <source>
        <dbReference type="SAM" id="Phobius"/>
    </source>
</evidence>
<organism evidence="2">
    <name type="scientific">Sphingobacterium sp. (strain 21)</name>
    <dbReference type="NCBI Taxonomy" id="743722"/>
    <lineage>
        <taxon>Bacteria</taxon>
        <taxon>Pseudomonadati</taxon>
        <taxon>Bacteroidota</taxon>
        <taxon>Sphingobacteriia</taxon>
        <taxon>Sphingobacteriales</taxon>
        <taxon>Sphingobacteriaceae</taxon>
        <taxon>Sphingobacterium</taxon>
    </lineage>
</organism>
<accession>F4C6W8</accession>
<evidence type="ECO:0000313" key="2">
    <source>
        <dbReference type="EMBL" id="ADZ78284.1"/>
    </source>
</evidence>
<sequence length="68" mass="7663">MDPPFNRNYPPSYLLLCLFNQFVYGFFKLVSTGLVTAGPPTNGGLDDLCFYVISTYNELGLYRKLLSS</sequence>
<gene>
    <name evidence="2" type="ordered locus">Sph21_1722</name>
</gene>
<name>F4C6W8_SPHS2</name>
<dbReference type="KEGG" id="shg:Sph21_1722"/>
<dbReference type="EMBL" id="CP002584">
    <property type="protein sequence ID" value="ADZ78284.1"/>
    <property type="molecule type" value="Genomic_DNA"/>
</dbReference>
<reference evidence="2" key="1">
    <citation type="submission" date="2011-03" db="EMBL/GenBank/DDBJ databases">
        <title>Complete sequence of Sphingobacterium sp. 21.</title>
        <authorList>
            <consortium name="US DOE Joint Genome Institute"/>
            <person name="Lucas S."/>
            <person name="Copeland A."/>
            <person name="Lapidus A."/>
            <person name="Cheng J.-F."/>
            <person name="Goodwin L."/>
            <person name="Pitluck S."/>
            <person name="Davenport K."/>
            <person name="Detter J.C."/>
            <person name="Han C."/>
            <person name="Tapia R."/>
            <person name="Land M."/>
            <person name="Hauser L."/>
            <person name="Kyrpides N."/>
            <person name="Ivanova N."/>
            <person name="Ovchinnikova G."/>
            <person name="Pagani I."/>
            <person name="Siebers A.K."/>
            <person name="Allgaier M."/>
            <person name="Thelen M.P."/>
            <person name="Hugenholtz P."/>
            <person name="Woyke T."/>
        </authorList>
    </citation>
    <scope>NUCLEOTIDE SEQUENCE</scope>
    <source>
        <strain evidence="2">21</strain>
    </source>
</reference>
<keyword evidence="1" id="KW-1133">Transmembrane helix</keyword>
<feature type="transmembrane region" description="Helical" evidence="1">
    <location>
        <begin position="12"/>
        <end position="30"/>
    </location>
</feature>
<dbReference type="HOGENOM" id="CLU_2791836_0_0_10"/>
<proteinExistence type="predicted"/>
<dbReference type="STRING" id="743722.Sph21_1722"/>